<sequence length="159" mass="18136">TSITSRHFQPRRQDASHTPTHARARWYQPVIAGQELPDANLETHVAFLLCWPYYRIRCCQHGWYACELRRVPERSQEPSTQEPCAREALNGEGGYWSKVLRSGVQYGIGCEEHVLTATHSLVVTGEQYPACTYTVKHGTQRRLVYLCNALNSSLYRLGA</sequence>
<evidence type="ECO:0000313" key="3">
    <source>
        <dbReference type="Proteomes" id="UP000011761"/>
    </source>
</evidence>
<organism evidence="2 3">
    <name type="scientific">Baudoinia panamericana (strain UAMH 10762)</name>
    <name type="common">Angels' share fungus</name>
    <name type="synonym">Baudoinia compniacensis (strain UAMH 10762)</name>
    <dbReference type="NCBI Taxonomy" id="717646"/>
    <lineage>
        <taxon>Eukaryota</taxon>
        <taxon>Fungi</taxon>
        <taxon>Dikarya</taxon>
        <taxon>Ascomycota</taxon>
        <taxon>Pezizomycotina</taxon>
        <taxon>Dothideomycetes</taxon>
        <taxon>Dothideomycetidae</taxon>
        <taxon>Mycosphaerellales</taxon>
        <taxon>Teratosphaeriaceae</taxon>
        <taxon>Baudoinia</taxon>
    </lineage>
</organism>
<evidence type="ECO:0000313" key="2">
    <source>
        <dbReference type="EMBL" id="EMC98146.1"/>
    </source>
</evidence>
<dbReference type="HOGENOM" id="CLU_1664853_0_0_1"/>
<dbReference type="RefSeq" id="XP_007674913.1">
    <property type="nucleotide sequence ID" value="XM_007676723.1"/>
</dbReference>
<reference evidence="2 3" key="1">
    <citation type="journal article" date="2012" name="PLoS Pathog.">
        <title>Diverse lifestyles and strategies of plant pathogenesis encoded in the genomes of eighteen Dothideomycetes fungi.</title>
        <authorList>
            <person name="Ohm R.A."/>
            <person name="Feau N."/>
            <person name="Henrissat B."/>
            <person name="Schoch C.L."/>
            <person name="Horwitz B.A."/>
            <person name="Barry K.W."/>
            <person name="Condon B.J."/>
            <person name="Copeland A.C."/>
            <person name="Dhillon B."/>
            <person name="Glaser F."/>
            <person name="Hesse C.N."/>
            <person name="Kosti I."/>
            <person name="LaButti K."/>
            <person name="Lindquist E.A."/>
            <person name="Lucas S."/>
            <person name="Salamov A.A."/>
            <person name="Bradshaw R.E."/>
            <person name="Ciuffetti L."/>
            <person name="Hamelin R.C."/>
            <person name="Kema G.H.J."/>
            <person name="Lawrence C."/>
            <person name="Scott J.A."/>
            <person name="Spatafora J.W."/>
            <person name="Turgeon B.G."/>
            <person name="de Wit P.J.G.M."/>
            <person name="Zhong S."/>
            <person name="Goodwin S.B."/>
            <person name="Grigoriev I.V."/>
        </authorList>
    </citation>
    <scope>NUCLEOTIDE SEQUENCE [LARGE SCALE GENOMIC DNA]</scope>
    <source>
        <strain evidence="2 3">UAMH 10762</strain>
    </source>
</reference>
<evidence type="ECO:0000256" key="1">
    <source>
        <dbReference type="SAM" id="MobiDB-lite"/>
    </source>
</evidence>
<gene>
    <name evidence="2" type="ORF">BAUCODRAFT_137936</name>
</gene>
<proteinExistence type="predicted"/>
<dbReference type="AlphaFoldDB" id="M2MN89"/>
<feature type="region of interest" description="Disordered" evidence="1">
    <location>
        <begin position="1"/>
        <end position="20"/>
    </location>
</feature>
<feature type="non-terminal residue" evidence="2">
    <location>
        <position position="1"/>
    </location>
</feature>
<keyword evidence="3" id="KW-1185">Reference proteome</keyword>
<name>M2MN89_BAUPA</name>
<dbReference type="GeneID" id="19108341"/>
<protein>
    <submittedName>
        <fullName evidence="2">Uncharacterized protein</fullName>
    </submittedName>
</protein>
<dbReference type="EMBL" id="KB445553">
    <property type="protein sequence ID" value="EMC98146.1"/>
    <property type="molecule type" value="Genomic_DNA"/>
</dbReference>
<accession>M2MN89</accession>
<dbReference type="KEGG" id="bcom:BAUCODRAFT_137936"/>
<dbReference type="Proteomes" id="UP000011761">
    <property type="component" value="Unassembled WGS sequence"/>
</dbReference>